<dbReference type="Proteomes" id="UP000004906">
    <property type="component" value="Unassembled WGS sequence"/>
</dbReference>
<name>A0A6C8GR38_SALET</name>
<keyword evidence="3" id="KW-0805">Transcription regulation</keyword>
<dbReference type="Gene3D" id="3.40.50.10660">
    <property type="entry name" value="PrpR receptor domain-like"/>
    <property type="match status" value="1"/>
</dbReference>
<dbReference type="InterPro" id="IPR010524">
    <property type="entry name" value="Sig_transdc_resp-reg_PrpR_N"/>
</dbReference>
<dbReference type="InterPro" id="IPR002078">
    <property type="entry name" value="Sigma_54_int"/>
</dbReference>
<dbReference type="PANTHER" id="PTHR32071:SF81">
    <property type="entry name" value="PROPIONATE CATABOLISM OPERON REGULATORY PROTEIN"/>
    <property type="match status" value="1"/>
</dbReference>
<dbReference type="InterPro" id="IPR025944">
    <property type="entry name" value="Sigma_54_int_dom_CS"/>
</dbReference>
<evidence type="ECO:0000313" key="7">
    <source>
        <dbReference type="EMBL" id="EHC39623.1"/>
    </source>
</evidence>
<dbReference type="Gene3D" id="3.40.50.300">
    <property type="entry name" value="P-loop containing nucleotide triphosphate hydrolases"/>
    <property type="match status" value="1"/>
</dbReference>
<dbReference type="Pfam" id="PF00158">
    <property type="entry name" value="Sigma54_activat"/>
    <property type="match status" value="1"/>
</dbReference>
<dbReference type="CDD" id="cd00009">
    <property type="entry name" value="AAA"/>
    <property type="match status" value="1"/>
</dbReference>
<dbReference type="SUPFAM" id="SSF52540">
    <property type="entry name" value="P-loop containing nucleoside triphosphate hydrolases"/>
    <property type="match status" value="1"/>
</dbReference>
<proteinExistence type="predicted"/>
<dbReference type="InterPro" id="IPR058031">
    <property type="entry name" value="AAA_lid_NorR"/>
</dbReference>
<dbReference type="PROSITE" id="PS50045">
    <property type="entry name" value="SIGMA54_INTERACT_4"/>
    <property type="match status" value="1"/>
</dbReference>
<dbReference type="Pfam" id="PF25601">
    <property type="entry name" value="AAA_lid_14"/>
    <property type="match status" value="1"/>
</dbReference>
<dbReference type="Gene3D" id="3.30.450.20">
    <property type="entry name" value="PAS domain"/>
    <property type="match status" value="1"/>
</dbReference>
<dbReference type="SUPFAM" id="SSF159800">
    <property type="entry name" value="PrpR receptor domain-like"/>
    <property type="match status" value="1"/>
</dbReference>
<dbReference type="GO" id="GO:0006355">
    <property type="term" value="P:regulation of DNA-templated transcription"/>
    <property type="evidence" value="ECO:0007669"/>
    <property type="project" value="InterPro"/>
</dbReference>
<reference evidence="7 8" key="1">
    <citation type="journal article" date="2011" name="BMC Genomics">
        <title>Genome sequencing reveals diversification of virulence factor content and possible host adaptation in distinct subpopulations of Salmonella enterica.</title>
        <authorList>
            <person name="den Bakker H.C."/>
            <person name="Moreno Switt A.I."/>
            <person name="Govoni G."/>
            <person name="Cummings C.A."/>
            <person name="Ranieri M.L."/>
            <person name="Degoricija L."/>
            <person name="Hoelzer K."/>
            <person name="Rodriguez-Rivera L.D."/>
            <person name="Brown S."/>
            <person name="Bolchacova E."/>
            <person name="Furtado M.R."/>
            <person name="Wiedmann M."/>
        </authorList>
    </citation>
    <scope>NUCLEOTIDE SEQUENCE [LARGE SCALE GENOMIC DNA]</scope>
    <source>
        <strain evidence="7 8">A4-669</strain>
    </source>
</reference>
<evidence type="ECO:0000256" key="2">
    <source>
        <dbReference type="ARBA" id="ARBA00022840"/>
    </source>
</evidence>
<dbReference type="Gene3D" id="3.40.50.2300">
    <property type="match status" value="1"/>
</dbReference>
<dbReference type="AlphaFoldDB" id="A0A6C8GR38"/>
<evidence type="ECO:0000313" key="8">
    <source>
        <dbReference type="Proteomes" id="UP000004906"/>
    </source>
</evidence>
<dbReference type="InterPro" id="IPR003593">
    <property type="entry name" value="AAA+_ATPase"/>
</dbReference>
<keyword evidence="4" id="KW-0238">DNA-binding</keyword>
<dbReference type="Gene3D" id="1.10.8.60">
    <property type="match status" value="1"/>
</dbReference>
<sequence>MMNKTKDIAASPLCFVSPYPQLAKAAEALVAQLDYAVTIHQTTLNRILDELPLLESRGHQVLISRGGCAEILKKHSKLPVVEIKMSGYDILDALIPFKGQKGTVGIVGFSSVIKGCARVAEQLNINYKIFTLQGNDKETISCLKRQLASTPLDCIVGDTVCQDYFSPLGSQFRLLDSSPASITEALEEARSLYLAFRSQLLERHHLQLILDQFDKAVITLDDTGALLHYNKYASQLFKINASGEIYDASFLKQVLHQERHTLREGKTVSAKVVDTPQGAMVVNLYPVFAARQLSRVVLTMQTVSSLQGAEHHVRRQELSRRGLSARYHFDDLLTENPEMLRRLAIIKNYAGTDATILINGESGTGKEVLAQSIHNASQRVNGPFVAINCGAMAPQILESELFGYVAGAFTGASPKGKIGLFELAHHGTIFLDEISELDKPLQTRLLRVLQERQIMRLGSDQMIPVDIRVIAATNQTLTKLIADGAFREDLYYRLNVLKVTTIPLRKRPEDIKAIGLSLLTSFSQHYKRPALTLTPALWQELQRFAWPGNVRQLSNIIERLVLSIDHSPATLDEGRLLLDDLEEGSRREPTTCHDCQMLAGDYKTIRLRILRKLLEAERDNKSLVAKRLNVDRTSLTRWIRESA</sequence>
<evidence type="ECO:0000256" key="3">
    <source>
        <dbReference type="ARBA" id="ARBA00023015"/>
    </source>
</evidence>
<dbReference type="PANTHER" id="PTHR32071">
    <property type="entry name" value="TRANSCRIPTIONAL REGULATORY PROTEIN"/>
    <property type="match status" value="1"/>
</dbReference>
<keyword evidence="2" id="KW-0067">ATP-binding</keyword>
<dbReference type="EMBL" id="AFCI01000413">
    <property type="protein sequence ID" value="EHC39623.1"/>
    <property type="molecule type" value="Genomic_DNA"/>
</dbReference>
<dbReference type="PROSITE" id="PS00675">
    <property type="entry name" value="SIGMA54_INTERACT_1"/>
    <property type="match status" value="1"/>
</dbReference>
<dbReference type="InterPro" id="IPR025662">
    <property type="entry name" value="Sigma_54_int_dom_ATP-bd_1"/>
</dbReference>
<dbReference type="SMART" id="SM00382">
    <property type="entry name" value="AAA"/>
    <property type="match status" value="1"/>
</dbReference>
<feature type="domain" description="Sigma-54 factor interaction" evidence="6">
    <location>
        <begin position="332"/>
        <end position="562"/>
    </location>
</feature>
<dbReference type="GO" id="GO:0005524">
    <property type="term" value="F:ATP binding"/>
    <property type="evidence" value="ECO:0007669"/>
    <property type="project" value="UniProtKB-KW"/>
</dbReference>
<dbReference type="GO" id="GO:0000156">
    <property type="term" value="F:phosphorelay response regulator activity"/>
    <property type="evidence" value="ECO:0007669"/>
    <property type="project" value="InterPro"/>
</dbReference>
<keyword evidence="5" id="KW-0804">Transcription</keyword>
<dbReference type="Pfam" id="PF06506">
    <property type="entry name" value="PrpR_N"/>
    <property type="match status" value="1"/>
</dbReference>
<organism evidence="7 8">
    <name type="scientific">Salmonella enterica subsp. enterica serovar Adelaide str. A4-669</name>
    <dbReference type="NCBI Taxonomy" id="913063"/>
    <lineage>
        <taxon>Bacteria</taxon>
        <taxon>Pseudomonadati</taxon>
        <taxon>Pseudomonadota</taxon>
        <taxon>Gammaproteobacteria</taxon>
        <taxon>Enterobacterales</taxon>
        <taxon>Enterobacteriaceae</taxon>
        <taxon>Salmonella</taxon>
    </lineage>
</organism>
<dbReference type="InterPro" id="IPR027417">
    <property type="entry name" value="P-loop_NTPase"/>
</dbReference>
<dbReference type="GO" id="GO:0003677">
    <property type="term" value="F:DNA binding"/>
    <property type="evidence" value="ECO:0007669"/>
    <property type="project" value="UniProtKB-KW"/>
</dbReference>
<protein>
    <submittedName>
        <fullName evidence="7">Propionate catabolism operon regulatory protein PrpR</fullName>
    </submittedName>
</protein>
<evidence type="ECO:0000259" key="6">
    <source>
        <dbReference type="PROSITE" id="PS50045"/>
    </source>
</evidence>
<evidence type="ECO:0000256" key="1">
    <source>
        <dbReference type="ARBA" id="ARBA00022741"/>
    </source>
</evidence>
<dbReference type="FunFam" id="3.40.50.300:FF:000006">
    <property type="entry name" value="DNA-binding transcriptional regulator NtrC"/>
    <property type="match status" value="1"/>
</dbReference>
<dbReference type="PROSITE" id="PS00688">
    <property type="entry name" value="SIGMA54_INTERACT_3"/>
    <property type="match status" value="1"/>
</dbReference>
<accession>A0A6C8GR38</accession>
<comment type="caution">
    <text evidence="7">The sequence shown here is derived from an EMBL/GenBank/DDBJ whole genome shotgun (WGS) entry which is preliminary data.</text>
</comment>
<evidence type="ECO:0000256" key="4">
    <source>
        <dbReference type="ARBA" id="ARBA00023125"/>
    </source>
</evidence>
<gene>
    <name evidence="7" type="ORF">LTSEADE_1175</name>
</gene>
<keyword evidence="1" id="KW-0547">Nucleotide-binding</keyword>
<evidence type="ECO:0000256" key="5">
    <source>
        <dbReference type="ARBA" id="ARBA00023163"/>
    </source>
</evidence>